<evidence type="ECO:0000313" key="1">
    <source>
        <dbReference type="EMBL" id="TBU24017.1"/>
    </source>
</evidence>
<dbReference type="AlphaFoldDB" id="A0A4Q9MC03"/>
<reference evidence="1" key="1">
    <citation type="submission" date="2019-01" db="EMBL/GenBank/DDBJ databases">
        <title>Draft genome sequences of three monokaryotic isolates of the white-rot basidiomycete fungus Dichomitus squalens.</title>
        <authorList>
            <consortium name="DOE Joint Genome Institute"/>
            <person name="Lopez S.C."/>
            <person name="Andreopoulos B."/>
            <person name="Pangilinan J."/>
            <person name="Lipzen A."/>
            <person name="Riley R."/>
            <person name="Ahrendt S."/>
            <person name="Ng V."/>
            <person name="Barry K."/>
            <person name="Daum C."/>
            <person name="Grigoriev I.V."/>
            <person name="Hilden K.S."/>
            <person name="Makela M.R."/>
            <person name="de Vries R.P."/>
        </authorList>
    </citation>
    <scope>NUCLEOTIDE SEQUENCE [LARGE SCALE GENOMIC DNA]</scope>
    <source>
        <strain evidence="1">OM18370.1</strain>
    </source>
</reference>
<protein>
    <submittedName>
        <fullName evidence="1">Uncharacterized protein</fullName>
    </submittedName>
</protein>
<dbReference type="Proteomes" id="UP000292957">
    <property type="component" value="Unassembled WGS sequence"/>
</dbReference>
<dbReference type="EMBL" id="ML143489">
    <property type="protein sequence ID" value="TBU24017.1"/>
    <property type="molecule type" value="Genomic_DNA"/>
</dbReference>
<name>A0A4Q9MC03_9APHY</name>
<proteinExistence type="predicted"/>
<organism evidence="1">
    <name type="scientific">Dichomitus squalens</name>
    <dbReference type="NCBI Taxonomy" id="114155"/>
    <lineage>
        <taxon>Eukaryota</taxon>
        <taxon>Fungi</taxon>
        <taxon>Dikarya</taxon>
        <taxon>Basidiomycota</taxon>
        <taxon>Agaricomycotina</taxon>
        <taxon>Agaricomycetes</taxon>
        <taxon>Polyporales</taxon>
        <taxon>Polyporaceae</taxon>
        <taxon>Dichomitus</taxon>
    </lineage>
</organism>
<sequence length="105" mass="11749">MGVVAKMPATAHIPVVFVFHPFLCQTDTTPAWAEVGNRWRSVTTTAHTLPRKSRIADALEDHRPLYFSASWSHSWAQQHAARRVSTGVGHIMTVRRRSPTLPPVP</sequence>
<gene>
    <name evidence="1" type="ORF">BD311DRAFT_767300</name>
</gene>
<accession>A0A4Q9MC03</accession>